<keyword evidence="3" id="KW-1185">Reference proteome</keyword>
<dbReference type="AlphaFoldDB" id="A0AA40DCN8"/>
<proteinExistence type="predicted"/>
<protein>
    <submittedName>
        <fullName evidence="2">Uncharacterized protein</fullName>
    </submittedName>
</protein>
<feature type="chain" id="PRO_5041339122" evidence="1">
    <location>
        <begin position="21"/>
        <end position="105"/>
    </location>
</feature>
<dbReference type="Proteomes" id="UP001174997">
    <property type="component" value="Unassembled WGS sequence"/>
</dbReference>
<feature type="signal peptide" evidence="1">
    <location>
        <begin position="1"/>
        <end position="20"/>
    </location>
</feature>
<organism evidence="2 3">
    <name type="scientific">Cercophora samala</name>
    <dbReference type="NCBI Taxonomy" id="330535"/>
    <lineage>
        <taxon>Eukaryota</taxon>
        <taxon>Fungi</taxon>
        <taxon>Dikarya</taxon>
        <taxon>Ascomycota</taxon>
        <taxon>Pezizomycotina</taxon>
        <taxon>Sordariomycetes</taxon>
        <taxon>Sordariomycetidae</taxon>
        <taxon>Sordariales</taxon>
        <taxon>Lasiosphaeriaceae</taxon>
        <taxon>Cercophora</taxon>
    </lineage>
</organism>
<dbReference type="EMBL" id="JAULSY010000018">
    <property type="protein sequence ID" value="KAK0671840.1"/>
    <property type="molecule type" value="Genomic_DNA"/>
</dbReference>
<keyword evidence="1" id="KW-0732">Signal</keyword>
<evidence type="ECO:0000313" key="3">
    <source>
        <dbReference type="Proteomes" id="UP001174997"/>
    </source>
</evidence>
<name>A0AA40DCN8_9PEZI</name>
<accession>A0AA40DCN8</accession>
<comment type="caution">
    <text evidence="2">The sequence shown here is derived from an EMBL/GenBank/DDBJ whole genome shotgun (WGS) entry which is preliminary data.</text>
</comment>
<gene>
    <name evidence="2" type="ORF">QBC41DRAFT_218636</name>
</gene>
<sequence>MRAFTTVLLMALGLAGTIIAAPSSPSALSPLVRDSLANDECLYGCVCVDSVEQSKECCVASGGRFDESFGWCVDMNTTEAQDYINCCGGTYGCGFDRGCPAPGQW</sequence>
<evidence type="ECO:0000256" key="1">
    <source>
        <dbReference type="SAM" id="SignalP"/>
    </source>
</evidence>
<reference evidence="2" key="1">
    <citation type="submission" date="2023-06" db="EMBL/GenBank/DDBJ databases">
        <title>Genome-scale phylogeny and comparative genomics of the fungal order Sordariales.</title>
        <authorList>
            <consortium name="Lawrence Berkeley National Laboratory"/>
            <person name="Hensen N."/>
            <person name="Bonometti L."/>
            <person name="Westerberg I."/>
            <person name="Brannstrom I.O."/>
            <person name="Guillou S."/>
            <person name="Cros-Aarteil S."/>
            <person name="Calhoun S."/>
            <person name="Haridas S."/>
            <person name="Kuo A."/>
            <person name="Mondo S."/>
            <person name="Pangilinan J."/>
            <person name="Riley R."/>
            <person name="Labutti K."/>
            <person name="Andreopoulos B."/>
            <person name="Lipzen A."/>
            <person name="Chen C."/>
            <person name="Yanf M."/>
            <person name="Daum C."/>
            <person name="Ng V."/>
            <person name="Clum A."/>
            <person name="Steindorff A."/>
            <person name="Ohm R."/>
            <person name="Martin F."/>
            <person name="Silar P."/>
            <person name="Natvig D."/>
            <person name="Lalanne C."/>
            <person name="Gautier V."/>
            <person name="Ament-Velasquez S.L."/>
            <person name="Kruys A."/>
            <person name="Hutchinson M.I."/>
            <person name="Powell A.J."/>
            <person name="Barry K."/>
            <person name="Miller A.N."/>
            <person name="Grigoriev I.V."/>
            <person name="Debuchy R."/>
            <person name="Gladieux P."/>
            <person name="Thoren M.H."/>
            <person name="Johannesson H."/>
        </authorList>
    </citation>
    <scope>NUCLEOTIDE SEQUENCE</scope>
    <source>
        <strain evidence="2">CBS 307.81</strain>
    </source>
</reference>
<evidence type="ECO:0000313" key="2">
    <source>
        <dbReference type="EMBL" id="KAK0671840.1"/>
    </source>
</evidence>